<gene>
    <name evidence="2" type="ORF">PCOR1329_LOCUS39741</name>
</gene>
<organism evidence="2 3">
    <name type="scientific">Prorocentrum cordatum</name>
    <dbReference type="NCBI Taxonomy" id="2364126"/>
    <lineage>
        <taxon>Eukaryota</taxon>
        <taxon>Sar</taxon>
        <taxon>Alveolata</taxon>
        <taxon>Dinophyceae</taxon>
        <taxon>Prorocentrales</taxon>
        <taxon>Prorocentraceae</taxon>
        <taxon>Prorocentrum</taxon>
    </lineage>
</organism>
<proteinExistence type="predicted"/>
<evidence type="ECO:0000256" key="1">
    <source>
        <dbReference type="SAM" id="MobiDB-lite"/>
    </source>
</evidence>
<evidence type="ECO:0000313" key="3">
    <source>
        <dbReference type="Proteomes" id="UP001189429"/>
    </source>
</evidence>
<comment type="caution">
    <text evidence="2">The sequence shown here is derived from an EMBL/GenBank/DDBJ whole genome shotgun (WGS) entry which is preliminary data.</text>
</comment>
<name>A0ABN9TKC4_9DINO</name>
<accession>A0ABN9TKC4</accession>
<keyword evidence="3" id="KW-1185">Reference proteome</keyword>
<feature type="non-terminal residue" evidence="2">
    <location>
        <position position="162"/>
    </location>
</feature>
<protein>
    <submittedName>
        <fullName evidence="2">Uncharacterized protein</fullName>
    </submittedName>
</protein>
<feature type="region of interest" description="Disordered" evidence="1">
    <location>
        <begin position="61"/>
        <end position="150"/>
    </location>
</feature>
<dbReference type="EMBL" id="CAUYUJ010014801">
    <property type="protein sequence ID" value="CAK0846151.1"/>
    <property type="molecule type" value="Genomic_DNA"/>
</dbReference>
<feature type="compositionally biased region" description="Low complexity" evidence="1">
    <location>
        <begin position="98"/>
        <end position="118"/>
    </location>
</feature>
<dbReference type="Proteomes" id="UP001189429">
    <property type="component" value="Unassembled WGS sequence"/>
</dbReference>
<evidence type="ECO:0000313" key="2">
    <source>
        <dbReference type="EMBL" id="CAK0846151.1"/>
    </source>
</evidence>
<sequence length="162" mass="15774">MGHAPSWRGGPLPAVWAQEIIPRPRRSRIVAAATDSSLRGPAASSHAQRLVGHLGPPRWGAMWAGAPPGPGGGPGAAAAPRPLTVRLGAPALAGPGRPLSQQAFPAAPPAMARSASAPQGPPALGPGSAPQGSSLVLRPGPGPGLPGAGLVAAPWLASGSFA</sequence>
<reference evidence="2" key="1">
    <citation type="submission" date="2023-10" db="EMBL/GenBank/DDBJ databases">
        <authorList>
            <person name="Chen Y."/>
            <person name="Shah S."/>
            <person name="Dougan E. K."/>
            <person name="Thang M."/>
            <person name="Chan C."/>
        </authorList>
    </citation>
    <scope>NUCLEOTIDE SEQUENCE [LARGE SCALE GENOMIC DNA]</scope>
</reference>